<dbReference type="PANTHER" id="PTHR28671">
    <property type="entry name" value="COILED-COIL DOMAIN-CONTAINING PROTEIN 169"/>
    <property type="match status" value="1"/>
</dbReference>
<evidence type="ECO:0000313" key="3">
    <source>
        <dbReference type="EMBL" id="CAF1674894.1"/>
    </source>
</evidence>
<dbReference type="InterPro" id="IPR028022">
    <property type="entry name" value="DUF4600"/>
</dbReference>
<feature type="compositionally biased region" description="Basic and acidic residues" evidence="2">
    <location>
        <begin position="160"/>
        <end position="173"/>
    </location>
</feature>
<dbReference type="Proteomes" id="UP000681720">
    <property type="component" value="Unassembled WGS sequence"/>
</dbReference>
<dbReference type="PANTHER" id="PTHR28671:SF3">
    <property type="entry name" value="COILED-COIL DOMAIN-CONTAINING PROTEIN 169"/>
    <property type="match status" value="1"/>
</dbReference>
<dbReference type="EMBL" id="CAJOBJ010002166">
    <property type="protein sequence ID" value="CAF3913966.1"/>
    <property type="molecule type" value="Genomic_DNA"/>
</dbReference>
<dbReference type="EMBL" id="CAJNOW010019750">
    <property type="protein sequence ID" value="CAF1674894.1"/>
    <property type="molecule type" value="Genomic_DNA"/>
</dbReference>
<name>A0A816GIS1_9BILA</name>
<comment type="caution">
    <text evidence="3">The sequence shown here is derived from an EMBL/GenBank/DDBJ whole genome shotgun (WGS) entry which is preliminary data.</text>
</comment>
<dbReference type="Pfam" id="PF15372">
    <property type="entry name" value="DUF4600"/>
    <property type="match status" value="1"/>
</dbReference>
<feature type="region of interest" description="Disordered" evidence="2">
    <location>
        <begin position="160"/>
        <end position="216"/>
    </location>
</feature>
<feature type="compositionally biased region" description="Basic and acidic residues" evidence="2">
    <location>
        <begin position="181"/>
        <end position="197"/>
    </location>
</feature>
<accession>A0A816GIS1</accession>
<evidence type="ECO:0000313" key="5">
    <source>
        <dbReference type="Proteomes" id="UP000663834"/>
    </source>
</evidence>
<reference evidence="3" key="1">
    <citation type="submission" date="2021-02" db="EMBL/GenBank/DDBJ databases">
        <authorList>
            <person name="Nowell W R."/>
        </authorList>
    </citation>
    <scope>NUCLEOTIDE SEQUENCE</scope>
</reference>
<evidence type="ECO:0000313" key="4">
    <source>
        <dbReference type="EMBL" id="CAF3913966.1"/>
    </source>
</evidence>
<dbReference type="Proteomes" id="UP000663834">
    <property type="component" value="Unassembled WGS sequence"/>
</dbReference>
<protein>
    <recommendedName>
        <fullName evidence="6">Coiled-coil domain-containing protein 169</fullName>
    </recommendedName>
</protein>
<dbReference type="AlphaFoldDB" id="A0A816GIS1"/>
<organism evidence="3 5">
    <name type="scientific">Rotaria magnacalcarata</name>
    <dbReference type="NCBI Taxonomy" id="392030"/>
    <lineage>
        <taxon>Eukaryota</taxon>
        <taxon>Metazoa</taxon>
        <taxon>Spiralia</taxon>
        <taxon>Gnathifera</taxon>
        <taxon>Rotifera</taxon>
        <taxon>Eurotatoria</taxon>
        <taxon>Bdelloidea</taxon>
        <taxon>Philodinida</taxon>
        <taxon>Philodinidae</taxon>
        <taxon>Rotaria</taxon>
    </lineage>
</organism>
<sequence>MTTTHNSSEIERLKAEIHQEEQIKSSLEQSCQELQNTAAELEKRLKMIDEESNEWKTRFENQEEINRHLARQILLLEKNIDQAKEEQKTAKTRAAKADPNEVSQEVLSVVENEKKNLLSQLRDYEWRLEQENKAYHKANEERKILTNEITDIRNAISVMKERTQPTEPNKTERNGLLSNREPNENIPMDKRVLDPRKGPITRNAATRSLPKLNKQQ</sequence>
<proteinExistence type="predicted"/>
<evidence type="ECO:0008006" key="6">
    <source>
        <dbReference type="Google" id="ProtNLM"/>
    </source>
</evidence>
<keyword evidence="1" id="KW-0175">Coiled coil</keyword>
<gene>
    <name evidence="4" type="ORF">GIL414_LOCUS7214</name>
    <name evidence="3" type="ORF">KQP761_LOCUS35131</name>
</gene>
<feature type="coiled-coil region" evidence="1">
    <location>
        <begin position="10"/>
        <end position="155"/>
    </location>
</feature>
<dbReference type="OrthoDB" id="6615663at2759"/>
<evidence type="ECO:0000256" key="2">
    <source>
        <dbReference type="SAM" id="MobiDB-lite"/>
    </source>
</evidence>
<evidence type="ECO:0000256" key="1">
    <source>
        <dbReference type="SAM" id="Coils"/>
    </source>
</evidence>